<proteinExistence type="predicted"/>
<name>A0ABP7DS82_9SPHN</name>
<sequence length="88" mass="9768">MAIEHDIDSALARAVRAAGSQSEFGRLIGRRQSTVSLWLKRNTPLPAEHIEAVEHLVPKEELRPDLPWGDKTSTPLATRWALTTDPTS</sequence>
<feature type="region of interest" description="Disordered" evidence="1">
    <location>
        <begin position="64"/>
        <end position="88"/>
    </location>
</feature>
<evidence type="ECO:0000313" key="2">
    <source>
        <dbReference type="EMBL" id="GAA3708377.1"/>
    </source>
</evidence>
<keyword evidence="3" id="KW-1185">Reference proteome</keyword>
<evidence type="ECO:0000256" key="1">
    <source>
        <dbReference type="SAM" id="MobiDB-lite"/>
    </source>
</evidence>
<dbReference type="Proteomes" id="UP001500523">
    <property type="component" value="Unassembled WGS sequence"/>
</dbReference>
<reference evidence="3" key="1">
    <citation type="journal article" date="2019" name="Int. J. Syst. Evol. Microbiol.">
        <title>The Global Catalogue of Microorganisms (GCM) 10K type strain sequencing project: providing services to taxonomists for standard genome sequencing and annotation.</title>
        <authorList>
            <consortium name="The Broad Institute Genomics Platform"/>
            <consortium name="The Broad Institute Genome Sequencing Center for Infectious Disease"/>
            <person name="Wu L."/>
            <person name="Ma J."/>
        </authorList>
    </citation>
    <scope>NUCLEOTIDE SEQUENCE [LARGE SCALE GENOMIC DNA]</scope>
    <source>
        <strain evidence="3">JCM 17498</strain>
    </source>
</reference>
<dbReference type="SUPFAM" id="SSF47413">
    <property type="entry name" value="lambda repressor-like DNA-binding domains"/>
    <property type="match status" value="1"/>
</dbReference>
<dbReference type="Gene3D" id="1.10.260.40">
    <property type="entry name" value="lambda repressor-like DNA-binding domains"/>
    <property type="match status" value="1"/>
</dbReference>
<evidence type="ECO:0008006" key="4">
    <source>
        <dbReference type="Google" id="ProtNLM"/>
    </source>
</evidence>
<dbReference type="InterPro" id="IPR031856">
    <property type="entry name" value="YdaS_toxin-like"/>
</dbReference>
<protein>
    <recommendedName>
        <fullName evidence="4">YdaS antitoxin of YdaST toxin-antitoxin system</fullName>
    </recommendedName>
</protein>
<evidence type="ECO:0000313" key="3">
    <source>
        <dbReference type="Proteomes" id="UP001500523"/>
    </source>
</evidence>
<accession>A0ABP7DS82</accession>
<dbReference type="EMBL" id="BAABBF010000003">
    <property type="protein sequence ID" value="GAA3708377.1"/>
    <property type="molecule type" value="Genomic_DNA"/>
</dbReference>
<organism evidence="2 3">
    <name type="scientific">Sphingomonas cynarae</name>
    <dbReference type="NCBI Taxonomy" id="930197"/>
    <lineage>
        <taxon>Bacteria</taxon>
        <taxon>Pseudomonadati</taxon>
        <taxon>Pseudomonadota</taxon>
        <taxon>Alphaproteobacteria</taxon>
        <taxon>Sphingomonadales</taxon>
        <taxon>Sphingomonadaceae</taxon>
        <taxon>Sphingomonas</taxon>
    </lineage>
</organism>
<gene>
    <name evidence="2" type="ORF">GCM10022268_17130</name>
</gene>
<dbReference type="RefSeq" id="WP_425567141.1">
    <property type="nucleotide sequence ID" value="NZ_BAABBF010000003.1"/>
</dbReference>
<comment type="caution">
    <text evidence="2">The sequence shown here is derived from an EMBL/GenBank/DDBJ whole genome shotgun (WGS) entry which is preliminary data.</text>
</comment>
<dbReference type="Pfam" id="PF15943">
    <property type="entry name" value="YdaS_toxin"/>
    <property type="match status" value="1"/>
</dbReference>
<dbReference type="InterPro" id="IPR010982">
    <property type="entry name" value="Lambda_DNA-bd_dom_sf"/>
</dbReference>